<sequence>MSSRAALSLLLLGLPSLALAQPYFGDGPMGSRWDHMDRLDRGARQGIEPSKKVEVTAYRAADAGDRLGKGRIVVAALTAGEDASDADWKLPVYEAAVVDQLAGRGYDTANAQDPGQVVQVGVSHRVVLPAEEPHKPVSGAMTTYVSNRGSGYGLALNVDLSKPKKAIVETRLDVRIRDKASGATLWEGHAEAQNREGDDGLDNGAVAGRLASALFAKFPEGKVVDAANIGMAPPPPAPADAQ</sequence>
<dbReference type="EMBL" id="JABBGM010000005">
    <property type="protein sequence ID" value="NML94436.1"/>
    <property type="molecule type" value="Genomic_DNA"/>
</dbReference>
<protein>
    <submittedName>
        <fullName evidence="2">DUF4136 domain-containing protein</fullName>
    </submittedName>
</protein>
<reference evidence="2 3" key="1">
    <citation type="submission" date="2020-04" db="EMBL/GenBank/DDBJ databases">
        <title>Novosphingobium sp. TW-4 isolated from soil.</title>
        <authorList>
            <person name="Dahal R.H."/>
            <person name="Chaudhary D.K."/>
        </authorList>
    </citation>
    <scope>NUCLEOTIDE SEQUENCE [LARGE SCALE GENOMIC DNA]</scope>
    <source>
        <strain evidence="2 3">TW-4</strain>
    </source>
</reference>
<dbReference type="AlphaFoldDB" id="A0A7Y0BPV6"/>
<gene>
    <name evidence="2" type="ORF">HHL27_12250</name>
</gene>
<evidence type="ECO:0000256" key="1">
    <source>
        <dbReference type="SAM" id="SignalP"/>
    </source>
</evidence>
<dbReference type="Proteomes" id="UP000583556">
    <property type="component" value="Unassembled WGS sequence"/>
</dbReference>
<keyword evidence="3" id="KW-1185">Reference proteome</keyword>
<accession>A0A7Y0BPV6</accession>
<proteinExistence type="predicted"/>
<name>A0A7Y0BPV6_9SPHN</name>
<feature type="chain" id="PRO_5031533246" evidence="1">
    <location>
        <begin position="21"/>
        <end position="242"/>
    </location>
</feature>
<comment type="caution">
    <text evidence="2">The sequence shown here is derived from an EMBL/GenBank/DDBJ whole genome shotgun (WGS) entry which is preliminary data.</text>
</comment>
<evidence type="ECO:0000313" key="2">
    <source>
        <dbReference type="EMBL" id="NML94436.1"/>
    </source>
</evidence>
<evidence type="ECO:0000313" key="3">
    <source>
        <dbReference type="Proteomes" id="UP000583556"/>
    </source>
</evidence>
<dbReference type="RefSeq" id="WP_169493723.1">
    <property type="nucleotide sequence ID" value="NZ_JABBGM010000005.1"/>
</dbReference>
<feature type="signal peptide" evidence="1">
    <location>
        <begin position="1"/>
        <end position="20"/>
    </location>
</feature>
<organism evidence="2 3">
    <name type="scientific">Novosphingobium olei</name>
    <dbReference type="NCBI Taxonomy" id="2728851"/>
    <lineage>
        <taxon>Bacteria</taxon>
        <taxon>Pseudomonadati</taxon>
        <taxon>Pseudomonadota</taxon>
        <taxon>Alphaproteobacteria</taxon>
        <taxon>Sphingomonadales</taxon>
        <taxon>Sphingomonadaceae</taxon>
        <taxon>Novosphingobium</taxon>
    </lineage>
</organism>
<keyword evidence="1" id="KW-0732">Signal</keyword>